<dbReference type="SUPFAM" id="SSF54593">
    <property type="entry name" value="Glyoxalase/Bleomycin resistance protein/Dihydroxybiphenyl dioxygenase"/>
    <property type="match status" value="1"/>
</dbReference>
<name>A0A9X3I7J7_9SPHI</name>
<gene>
    <name evidence="2" type="ORF">OQZ29_03700</name>
</gene>
<dbReference type="PANTHER" id="PTHR33990">
    <property type="entry name" value="PROTEIN YJDN-RELATED"/>
    <property type="match status" value="1"/>
</dbReference>
<dbReference type="Pfam" id="PF06983">
    <property type="entry name" value="3-dmu-9_3-mt"/>
    <property type="match status" value="1"/>
</dbReference>
<accession>A0A9X3I7J7</accession>
<sequence>MASINSYLTFNGNCKEAMRFYQDCLGGELTLQSIGESAMAGDMPQIMADKILHAVLIVNDIVIMGTDMIDDSGLVSGNTVALMLNCDTALESKVCYERLARGGKASHPLQETFWGSLFGNLVDRYGNNWLINYDKKFL</sequence>
<dbReference type="PANTHER" id="PTHR33990:SF1">
    <property type="entry name" value="PROTEIN YJDN"/>
    <property type="match status" value="1"/>
</dbReference>
<dbReference type="EMBL" id="JAPJUH010000001">
    <property type="protein sequence ID" value="MCX3263832.1"/>
    <property type="molecule type" value="Genomic_DNA"/>
</dbReference>
<dbReference type="AlphaFoldDB" id="A0A9X3I7J7"/>
<dbReference type="Proteomes" id="UP001142592">
    <property type="component" value="Unassembled WGS sequence"/>
</dbReference>
<evidence type="ECO:0000313" key="3">
    <source>
        <dbReference type="Proteomes" id="UP001142592"/>
    </source>
</evidence>
<evidence type="ECO:0000259" key="1">
    <source>
        <dbReference type="Pfam" id="PF06983"/>
    </source>
</evidence>
<comment type="caution">
    <text evidence="2">The sequence shown here is derived from an EMBL/GenBank/DDBJ whole genome shotgun (WGS) entry which is preliminary data.</text>
</comment>
<dbReference type="CDD" id="cd06588">
    <property type="entry name" value="PhnB_like"/>
    <property type="match status" value="1"/>
</dbReference>
<dbReference type="InterPro" id="IPR028973">
    <property type="entry name" value="PhnB-like"/>
</dbReference>
<dbReference type="RefSeq" id="WP_010601000.1">
    <property type="nucleotide sequence ID" value="NZ_JAPJUH010000001.1"/>
</dbReference>
<organism evidence="2 3">
    <name type="scientific">Pedobacter agri</name>
    <dbReference type="NCBI Taxonomy" id="454586"/>
    <lineage>
        <taxon>Bacteria</taxon>
        <taxon>Pseudomonadati</taxon>
        <taxon>Bacteroidota</taxon>
        <taxon>Sphingobacteriia</taxon>
        <taxon>Sphingobacteriales</taxon>
        <taxon>Sphingobacteriaceae</taxon>
        <taxon>Pedobacter</taxon>
    </lineage>
</organism>
<dbReference type="InterPro" id="IPR029068">
    <property type="entry name" value="Glyas_Bleomycin-R_OHBP_Dase"/>
</dbReference>
<dbReference type="Gene3D" id="3.10.180.10">
    <property type="entry name" value="2,3-Dihydroxybiphenyl 1,2-Dioxygenase, domain 1"/>
    <property type="match status" value="1"/>
</dbReference>
<reference evidence="2" key="1">
    <citation type="submission" date="2022-11" db="EMBL/GenBank/DDBJ databases">
        <authorList>
            <person name="Graham C."/>
            <person name="Newman J.D."/>
        </authorList>
    </citation>
    <scope>NUCLEOTIDE SEQUENCE</scope>
    <source>
        <strain evidence="2">DSM 19486</strain>
    </source>
</reference>
<feature type="domain" description="PhnB-like" evidence="1">
    <location>
        <begin position="4"/>
        <end position="131"/>
    </location>
</feature>
<evidence type="ECO:0000313" key="2">
    <source>
        <dbReference type="EMBL" id="MCX3263832.1"/>
    </source>
</evidence>
<protein>
    <submittedName>
        <fullName evidence="2">VOC family protein</fullName>
    </submittedName>
</protein>
<proteinExistence type="predicted"/>
<keyword evidence="3" id="KW-1185">Reference proteome</keyword>